<comment type="caution">
    <text evidence="3">The sequence shown here is derived from an EMBL/GenBank/DDBJ whole genome shotgun (WGS) entry which is preliminary data.</text>
</comment>
<evidence type="ECO:0000313" key="4">
    <source>
        <dbReference type="Proteomes" id="UP001558652"/>
    </source>
</evidence>
<dbReference type="PANTHER" id="PTHR23278:SF31">
    <property type="entry name" value="SIDESTEP II, ISOFORM A"/>
    <property type="match status" value="1"/>
</dbReference>
<gene>
    <name evidence="3" type="ORF">AAG570_008378</name>
</gene>
<dbReference type="Proteomes" id="UP001558652">
    <property type="component" value="Unassembled WGS sequence"/>
</dbReference>
<evidence type="ECO:0000259" key="1">
    <source>
        <dbReference type="PROSITE" id="PS50835"/>
    </source>
</evidence>
<dbReference type="EMBL" id="JBFDAA010000023">
    <property type="protein sequence ID" value="KAL1110301.1"/>
    <property type="molecule type" value="Genomic_DNA"/>
</dbReference>
<dbReference type="InterPro" id="IPR036116">
    <property type="entry name" value="FN3_sf"/>
</dbReference>
<feature type="domain" description="Ig-like" evidence="1">
    <location>
        <begin position="40"/>
        <end position="126"/>
    </location>
</feature>
<dbReference type="SUPFAM" id="SSF49265">
    <property type="entry name" value="Fibronectin type III"/>
    <property type="match status" value="1"/>
</dbReference>
<accession>A0ABD0XSZ3</accession>
<organism evidence="3 4">
    <name type="scientific">Ranatra chinensis</name>
    <dbReference type="NCBI Taxonomy" id="642074"/>
    <lineage>
        <taxon>Eukaryota</taxon>
        <taxon>Metazoa</taxon>
        <taxon>Ecdysozoa</taxon>
        <taxon>Arthropoda</taxon>
        <taxon>Hexapoda</taxon>
        <taxon>Insecta</taxon>
        <taxon>Pterygota</taxon>
        <taxon>Neoptera</taxon>
        <taxon>Paraneoptera</taxon>
        <taxon>Hemiptera</taxon>
        <taxon>Heteroptera</taxon>
        <taxon>Panheteroptera</taxon>
        <taxon>Nepomorpha</taxon>
        <taxon>Nepidae</taxon>
        <taxon>Ranatrinae</taxon>
        <taxon>Ranatra</taxon>
    </lineage>
</organism>
<feature type="domain" description="Fibronectin type-III" evidence="2">
    <location>
        <begin position="140"/>
        <end position="230"/>
    </location>
</feature>
<dbReference type="PROSITE" id="PS50835">
    <property type="entry name" value="IG_LIKE"/>
    <property type="match status" value="1"/>
</dbReference>
<dbReference type="Gene3D" id="2.60.40.10">
    <property type="entry name" value="Immunoglobulins"/>
    <property type="match status" value="3"/>
</dbReference>
<dbReference type="CDD" id="cd00063">
    <property type="entry name" value="FN3"/>
    <property type="match status" value="1"/>
</dbReference>
<protein>
    <submittedName>
        <fullName evidence="3">Uncharacterized protein</fullName>
    </submittedName>
</protein>
<sequence>MSARLILINQSLVLQKVTRQSAGRYACVAVNQEGETTNSPTCKHERVVVVGASRAESLDIYCEVDADPPARSFRWKFNNSGETLEVGPERYTSNGTTSLLRYTPVADLDYGTLSCWAENAIAPQVVPCLFQVVAAGKPYPVRNCSLSNQTSSSVQVWCQPGSDGGLPQVFILELYSGPTSQLRYNMTGSEPYFLLTDLEPDVTFRIAVLAVNSKGRSPAFVLEEVTFRDPEKRTGTFRFLIAHLGQSGSINRSQLVHYGTPTCPLGIT</sequence>
<keyword evidence="4" id="KW-1185">Reference proteome</keyword>
<dbReference type="InterPro" id="IPR036179">
    <property type="entry name" value="Ig-like_dom_sf"/>
</dbReference>
<dbReference type="InterPro" id="IPR007110">
    <property type="entry name" value="Ig-like_dom"/>
</dbReference>
<dbReference type="SUPFAM" id="SSF48726">
    <property type="entry name" value="Immunoglobulin"/>
    <property type="match status" value="1"/>
</dbReference>
<name>A0ABD0XSZ3_9HEMI</name>
<dbReference type="InterPro" id="IPR013783">
    <property type="entry name" value="Ig-like_fold"/>
</dbReference>
<dbReference type="PROSITE" id="PS50853">
    <property type="entry name" value="FN3"/>
    <property type="match status" value="1"/>
</dbReference>
<dbReference type="PANTHER" id="PTHR23278">
    <property type="entry name" value="SIDESTEP PROTEIN"/>
    <property type="match status" value="1"/>
</dbReference>
<proteinExistence type="predicted"/>
<reference evidence="3 4" key="1">
    <citation type="submission" date="2024-07" db="EMBL/GenBank/DDBJ databases">
        <title>Chromosome-level genome assembly of the water stick insect Ranatra chinensis (Heteroptera: Nepidae).</title>
        <authorList>
            <person name="Liu X."/>
        </authorList>
    </citation>
    <scope>NUCLEOTIDE SEQUENCE [LARGE SCALE GENOMIC DNA]</scope>
    <source>
        <strain evidence="3">Cailab_2021Rc</strain>
        <tissue evidence="3">Muscle</tissue>
    </source>
</reference>
<dbReference type="SMART" id="SM00060">
    <property type="entry name" value="FN3"/>
    <property type="match status" value="1"/>
</dbReference>
<dbReference type="AlphaFoldDB" id="A0ABD0XSZ3"/>
<evidence type="ECO:0000259" key="2">
    <source>
        <dbReference type="PROSITE" id="PS50853"/>
    </source>
</evidence>
<dbReference type="CDD" id="cd00096">
    <property type="entry name" value="Ig"/>
    <property type="match status" value="1"/>
</dbReference>
<evidence type="ECO:0000313" key="3">
    <source>
        <dbReference type="EMBL" id="KAL1110301.1"/>
    </source>
</evidence>
<dbReference type="InterPro" id="IPR003961">
    <property type="entry name" value="FN3_dom"/>
</dbReference>